<feature type="compositionally biased region" description="Low complexity" evidence="1">
    <location>
        <begin position="194"/>
        <end position="204"/>
    </location>
</feature>
<organism evidence="2 3">
    <name type="scientific">Prorocentrum cordatum</name>
    <dbReference type="NCBI Taxonomy" id="2364126"/>
    <lineage>
        <taxon>Eukaryota</taxon>
        <taxon>Sar</taxon>
        <taxon>Alveolata</taxon>
        <taxon>Dinophyceae</taxon>
        <taxon>Prorocentrales</taxon>
        <taxon>Prorocentraceae</taxon>
        <taxon>Prorocentrum</taxon>
    </lineage>
</organism>
<feature type="compositionally biased region" description="Basic residues" evidence="1">
    <location>
        <begin position="230"/>
        <end position="239"/>
    </location>
</feature>
<gene>
    <name evidence="2" type="ORF">PCOR1329_LOCUS50652</name>
</gene>
<evidence type="ECO:0000256" key="1">
    <source>
        <dbReference type="SAM" id="MobiDB-lite"/>
    </source>
</evidence>
<dbReference type="EMBL" id="CAUYUJ010016132">
    <property type="protein sequence ID" value="CAK0862156.1"/>
    <property type="molecule type" value="Genomic_DNA"/>
</dbReference>
<proteinExistence type="predicted"/>
<name>A0ABN9UQ99_9DINO</name>
<protein>
    <submittedName>
        <fullName evidence="2">Uncharacterized protein</fullName>
    </submittedName>
</protein>
<feature type="region of interest" description="Disordered" evidence="1">
    <location>
        <begin position="179"/>
        <end position="239"/>
    </location>
</feature>
<keyword evidence="3" id="KW-1185">Reference proteome</keyword>
<reference evidence="2" key="1">
    <citation type="submission" date="2023-10" db="EMBL/GenBank/DDBJ databases">
        <authorList>
            <person name="Chen Y."/>
            <person name="Shah S."/>
            <person name="Dougan E. K."/>
            <person name="Thang M."/>
            <person name="Chan C."/>
        </authorList>
    </citation>
    <scope>NUCLEOTIDE SEQUENCE [LARGE SCALE GENOMIC DNA]</scope>
</reference>
<dbReference type="Proteomes" id="UP001189429">
    <property type="component" value="Unassembled WGS sequence"/>
</dbReference>
<evidence type="ECO:0000313" key="3">
    <source>
        <dbReference type="Proteomes" id="UP001189429"/>
    </source>
</evidence>
<evidence type="ECO:0000313" key="2">
    <source>
        <dbReference type="EMBL" id="CAK0862156.1"/>
    </source>
</evidence>
<comment type="caution">
    <text evidence="2">The sequence shown here is derived from an EMBL/GenBank/DDBJ whole genome shotgun (WGS) entry which is preliminary data.</text>
</comment>
<sequence>MSGLGPPHTSWPPPLALGGAPMGDKGYVLAHVLEVLVPGCAPGAELSCEVAVGGAKVRCPVPSTLRGDNVALSTGGHHEAMVQIQAFDPERRCAGRVVVPTATLAPLEVWSVWYAIDEIDSAHGPTNTPVDETGKMHLLLQYVPSEAAAQECPRAREVRGQHFLLRALQALNSSLEARTSAGDHADAEGDDASADLLGDAADARSPPPGRPRRTRGGLGRRFAARGAAGGRRRAAAAAA</sequence>
<accession>A0ABN9UQ99</accession>
<feature type="non-terminal residue" evidence="2">
    <location>
        <position position="239"/>
    </location>
</feature>